<evidence type="ECO:0000313" key="3">
    <source>
        <dbReference type="EMBL" id="CAF1054421.1"/>
    </source>
</evidence>
<feature type="transmembrane region" description="Helical" evidence="1">
    <location>
        <begin position="302"/>
        <end position="326"/>
    </location>
</feature>
<name>A0A814KU41_9BILA</name>
<evidence type="ECO:0000256" key="2">
    <source>
        <dbReference type="SAM" id="SignalP"/>
    </source>
</evidence>
<accession>A0A814KU41</accession>
<proteinExistence type="predicted"/>
<feature type="signal peptide" evidence="2">
    <location>
        <begin position="1"/>
        <end position="25"/>
    </location>
</feature>
<sequence>MIIQRYHRSLFKFFMFFGLPYSTTMTTTNNNNYQFFEKVSGYENRKNDVLFFPNSSNLPTKNIVYYFGGDIQTITITTTTLPTTEITTTASTKITTTVTTTETITTESTKEATMLTTILPTTQTVTTAFTEISTTTTTILPTKAMTTSIFTLLEVISTTSKGDIQDTTLIEKNSLTKLDTTTDMTPGIFMSTSALPTVENISPLTMTEITPESTEKMMHNITNVSTVNMTTTHLPKTIQLISSTTSNKVTVKKDIIPFTIMTKLISTAIPTSKTVSDKTEASSFSWSTSTKLSQTSYNPVTYLTFGIPIILLYLPMMICLALSVYYRRKDQRLAGNKLDTLSDSASTITYSDMSSNSDQSASLSHTTDTFSLMPSTQDKNIESLNRLNINQKRMFDDTNF</sequence>
<keyword evidence="1" id="KW-1133">Transmembrane helix</keyword>
<keyword evidence="1" id="KW-0472">Membrane</keyword>
<protein>
    <submittedName>
        <fullName evidence="3">Uncharacterized protein</fullName>
    </submittedName>
</protein>
<keyword evidence="2" id="KW-0732">Signal</keyword>
<organism evidence="3 4">
    <name type="scientific">Adineta steineri</name>
    <dbReference type="NCBI Taxonomy" id="433720"/>
    <lineage>
        <taxon>Eukaryota</taxon>
        <taxon>Metazoa</taxon>
        <taxon>Spiralia</taxon>
        <taxon>Gnathifera</taxon>
        <taxon>Rotifera</taxon>
        <taxon>Eurotatoria</taxon>
        <taxon>Bdelloidea</taxon>
        <taxon>Adinetida</taxon>
        <taxon>Adinetidae</taxon>
        <taxon>Adineta</taxon>
    </lineage>
</organism>
<comment type="caution">
    <text evidence="3">The sequence shown here is derived from an EMBL/GenBank/DDBJ whole genome shotgun (WGS) entry which is preliminary data.</text>
</comment>
<reference evidence="3" key="1">
    <citation type="submission" date="2021-02" db="EMBL/GenBank/DDBJ databases">
        <authorList>
            <person name="Nowell W R."/>
        </authorList>
    </citation>
    <scope>NUCLEOTIDE SEQUENCE</scope>
</reference>
<feature type="chain" id="PRO_5033044463" evidence="2">
    <location>
        <begin position="26"/>
        <end position="400"/>
    </location>
</feature>
<keyword evidence="1" id="KW-0812">Transmembrane</keyword>
<dbReference type="AlphaFoldDB" id="A0A814KU41"/>
<dbReference type="EMBL" id="CAJNOE010000213">
    <property type="protein sequence ID" value="CAF1054421.1"/>
    <property type="molecule type" value="Genomic_DNA"/>
</dbReference>
<evidence type="ECO:0000256" key="1">
    <source>
        <dbReference type="SAM" id="Phobius"/>
    </source>
</evidence>
<evidence type="ECO:0000313" key="4">
    <source>
        <dbReference type="Proteomes" id="UP000663860"/>
    </source>
</evidence>
<dbReference type="Proteomes" id="UP000663860">
    <property type="component" value="Unassembled WGS sequence"/>
</dbReference>
<gene>
    <name evidence="3" type="ORF">IZO911_LOCUS20516</name>
</gene>